<proteinExistence type="predicted"/>
<sequence length="60" mass="6900">MKYKNFDSLEEQINDILNMNALLALLNEKGIISAKEFVNAKQKALEEFKAEHPDLFKSSE</sequence>
<protein>
    <recommendedName>
        <fullName evidence="3">SHOCT domain-containing protein</fullName>
    </recommendedName>
</protein>
<accession>A0AAJ2NK60</accession>
<name>A0AAJ2NK60_ALKPS</name>
<dbReference type="RefSeq" id="WP_323465694.1">
    <property type="nucleotide sequence ID" value="NZ_CP144224.1"/>
</dbReference>
<comment type="caution">
    <text evidence="1">The sequence shown here is derived from an EMBL/GenBank/DDBJ whole genome shotgun (WGS) entry which is preliminary data.</text>
</comment>
<gene>
    <name evidence="1" type="ORF">RYX45_01565</name>
</gene>
<organism evidence="1 2">
    <name type="scientific">Alkalihalophilus pseudofirmus</name>
    <name type="common">Bacillus pseudofirmus</name>
    <dbReference type="NCBI Taxonomy" id="79885"/>
    <lineage>
        <taxon>Bacteria</taxon>
        <taxon>Bacillati</taxon>
        <taxon>Bacillota</taxon>
        <taxon>Bacilli</taxon>
        <taxon>Bacillales</taxon>
        <taxon>Bacillaceae</taxon>
        <taxon>Alkalihalophilus</taxon>
    </lineage>
</organism>
<dbReference type="EMBL" id="JAWJAY010000001">
    <property type="protein sequence ID" value="MDV2883851.1"/>
    <property type="molecule type" value="Genomic_DNA"/>
</dbReference>
<evidence type="ECO:0000313" key="2">
    <source>
        <dbReference type="Proteomes" id="UP001285636"/>
    </source>
</evidence>
<evidence type="ECO:0008006" key="3">
    <source>
        <dbReference type="Google" id="ProtNLM"/>
    </source>
</evidence>
<reference evidence="1" key="1">
    <citation type="submission" date="2023-10" db="EMBL/GenBank/DDBJ databases">
        <title>Screening of Alkalihalophilus pseudofirmusBZ-TG-HK211 and Its Alleviation of Salt Stress on Rapeseed Growth.</title>
        <authorList>
            <person name="Zhao B."/>
            <person name="Guo T."/>
        </authorList>
    </citation>
    <scope>NUCLEOTIDE SEQUENCE</scope>
    <source>
        <strain evidence="1">BZ-TG-HK211</strain>
    </source>
</reference>
<dbReference type="Proteomes" id="UP001285636">
    <property type="component" value="Unassembled WGS sequence"/>
</dbReference>
<dbReference type="AlphaFoldDB" id="A0AAJ2NK60"/>
<evidence type="ECO:0000313" key="1">
    <source>
        <dbReference type="EMBL" id="MDV2883851.1"/>
    </source>
</evidence>